<feature type="transmembrane region" description="Helical" evidence="6">
    <location>
        <begin position="741"/>
        <end position="760"/>
    </location>
</feature>
<proteinExistence type="predicted"/>
<keyword evidence="2" id="KW-0813">Transport</keyword>
<dbReference type="EMBL" id="CAJNON010000028">
    <property type="protein sequence ID" value="CAF0819573.1"/>
    <property type="molecule type" value="Genomic_DNA"/>
</dbReference>
<dbReference type="Gene3D" id="1.20.1740.10">
    <property type="entry name" value="Amino acid/polyamine transporter I"/>
    <property type="match status" value="2"/>
</dbReference>
<keyword evidence="3 6" id="KW-0812">Transmembrane</keyword>
<dbReference type="InterPro" id="IPR002293">
    <property type="entry name" value="AA/rel_permease1"/>
</dbReference>
<gene>
    <name evidence="7" type="ORF">VCS650_LOCUS4999</name>
</gene>
<feature type="transmembrane region" description="Helical" evidence="6">
    <location>
        <begin position="255"/>
        <end position="274"/>
    </location>
</feature>
<comment type="subcellular location">
    <subcellularLocation>
        <location evidence="1">Membrane</location>
        <topology evidence="1">Multi-pass membrane protein</topology>
    </subcellularLocation>
</comment>
<feature type="transmembrane region" description="Helical" evidence="6">
    <location>
        <begin position="581"/>
        <end position="601"/>
    </location>
</feature>
<comment type="caution">
    <text evidence="7">The sequence shown here is derived from an EMBL/GenBank/DDBJ whole genome shotgun (WGS) entry which is preliminary data.</text>
</comment>
<dbReference type="AlphaFoldDB" id="A0A813U1H8"/>
<feature type="transmembrane region" description="Helical" evidence="6">
    <location>
        <begin position="97"/>
        <end position="121"/>
    </location>
</feature>
<keyword evidence="5 6" id="KW-0472">Membrane</keyword>
<dbReference type="GO" id="GO:0022857">
    <property type="term" value="F:transmembrane transporter activity"/>
    <property type="evidence" value="ECO:0007669"/>
    <property type="project" value="InterPro"/>
</dbReference>
<feature type="transmembrane region" description="Helical" evidence="6">
    <location>
        <begin position="499"/>
        <end position="518"/>
    </location>
</feature>
<evidence type="ECO:0000313" key="7">
    <source>
        <dbReference type="EMBL" id="CAF0819573.1"/>
    </source>
</evidence>
<reference evidence="7" key="1">
    <citation type="submission" date="2021-02" db="EMBL/GenBank/DDBJ databases">
        <authorList>
            <person name="Nowell W R."/>
        </authorList>
    </citation>
    <scope>NUCLEOTIDE SEQUENCE</scope>
</reference>
<feature type="transmembrane region" description="Helical" evidence="6">
    <location>
        <begin position="142"/>
        <end position="167"/>
    </location>
</feature>
<protein>
    <recommendedName>
        <fullName evidence="9">Amino acid transporter</fullName>
    </recommendedName>
</protein>
<feature type="transmembrane region" description="Helical" evidence="6">
    <location>
        <begin position="64"/>
        <end position="85"/>
    </location>
</feature>
<dbReference type="OrthoDB" id="10054429at2759"/>
<dbReference type="Pfam" id="PF13520">
    <property type="entry name" value="AA_permease_2"/>
    <property type="match status" value="2"/>
</dbReference>
<feature type="transmembrane region" description="Helical" evidence="6">
    <location>
        <begin position="216"/>
        <end position="235"/>
    </location>
</feature>
<feature type="transmembrane region" description="Helical" evidence="6">
    <location>
        <begin position="468"/>
        <end position="487"/>
    </location>
</feature>
<evidence type="ECO:0000256" key="1">
    <source>
        <dbReference type="ARBA" id="ARBA00004141"/>
    </source>
</evidence>
<evidence type="ECO:0000256" key="3">
    <source>
        <dbReference type="ARBA" id="ARBA00022692"/>
    </source>
</evidence>
<feature type="transmembrane region" description="Helical" evidence="6">
    <location>
        <begin position="613"/>
        <end position="635"/>
    </location>
</feature>
<feature type="transmembrane region" description="Helical" evidence="6">
    <location>
        <begin position="400"/>
        <end position="420"/>
    </location>
</feature>
<evidence type="ECO:0000256" key="2">
    <source>
        <dbReference type="ARBA" id="ARBA00022448"/>
    </source>
</evidence>
<dbReference type="Proteomes" id="UP000663891">
    <property type="component" value="Unassembled WGS sequence"/>
</dbReference>
<dbReference type="GO" id="GO:0016020">
    <property type="term" value="C:membrane"/>
    <property type="evidence" value="ECO:0007669"/>
    <property type="project" value="UniProtKB-SubCell"/>
</dbReference>
<feature type="transmembrane region" description="Helical" evidence="6">
    <location>
        <begin position="642"/>
        <end position="662"/>
    </location>
</feature>
<dbReference type="PANTHER" id="PTHR45649:SF26">
    <property type="entry name" value="OS04G0435100 PROTEIN"/>
    <property type="match status" value="1"/>
</dbReference>
<dbReference type="PANTHER" id="PTHR45649">
    <property type="entry name" value="AMINO-ACID PERMEASE BAT1"/>
    <property type="match status" value="1"/>
</dbReference>
<organism evidence="7 8">
    <name type="scientific">Adineta steineri</name>
    <dbReference type="NCBI Taxonomy" id="433720"/>
    <lineage>
        <taxon>Eukaryota</taxon>
        <taxon>Metazoa</taxon>
        <taxon>Spiralia</taxon>
        <taxon>Gnathifera</taxon>
        <taxon>Rotifera</taxon>
        <taxon>Eurotatoria</taxon>
        <taxon>Bdelloidea</taxon>
        <taxon>Adinetida</taxon>
        <taxon>Adinetidae</taxon>
        <taxon>Adineta</taxon>
    </lineage>
</organism>
<feature type="transmembrane region" description="Helical" evidence="6">
    <location>
        <begin position="426"/>
        <end position="447"/>
    </location>
</feature>
<evidence type="ECO:0000256" key="4">
    <source>
        <dbReference type="ARBA" id="ARBA00022989"/>
    </source>
</evidence>
<feature type="transmembrane region" description="Helical" evidence="6">
    <location>
        <begin position="674"/>
        <end position="690"/>
    </location>
</feature>
<evidence type="ECO:0000313" key="8">
    <source>
        <dbReference type="Proteomes" id="UP000663891"/>
    </source>
</evidence>
<accession>A0A813U1H8</accession>
<feature type="transmembrane region" description="Helical" evidence="6">
    <location>
        <begin position="187"/>
        <end position="204"/>
    </location>
</feature>
<evidence type="ECO:0000256" key="6">
    <source>
        <dbReference type="SAM" id="Phobius"/>
    </source>
</evidence>
<sequence length="822" mass="89961">MINVKSTIQSNVLDMFSGLFSFLTTKFRKSEKTIQQQQEEKDADARFLRQIGYTQELYRGCSPFMSLSFCFTAVNVLTAISLGFTYQMNRGGSGVAIWSWIIGSFFTILIGFSLAEICSVYPSAGSVYHWSGMLVPLRYAPLASFTCGWFNFFGNVAGDAAFASGFATMVNTAVVLDGKSSLSTGEQVGIAIAITFVWTLINTLRIDKQGWINNIAAFFQISSVIIIVIVLLVMAPERATATDVFTSTYKNTEFSFGYVYCIGILSTLFIFSGYEAGAHLAEETRGATKAAPRSIVGTCVCSAIFGVVYLLALLFVIPDVTTFMSANSGDNETINLAVAVFQSVVPDGGALSLTILLIVNLHFAGTSSMTVTSRIGFAMARDGIFPFSKQLRWVWERQKIPLVNVIFVFTIDSLFLLLQLVSETAFSSIIAVTTLGYQISYLMPILFRCTTARHTFHLGDFNLGRFSIPVAIISCIWLSITSILMFFPFEYPITKDNMNYAIVIIGGVVLIASIYWIFWARHFFVGPKPPYIIDPMPLPPGHVTAEDVSTRPVPNPPITVNVLTAISLGFTNQMSTGGSGVAIWSWIIGSFFTILIGFSLAEICSVYPSAGSVYHWSGMLVPLRYAPLASFTCGWFNFFGNVAGDAAFASGFATMVNAAVVLDGKSSLSTGEQVGIAIAITFVWTLINTLRIDKQGWINNIAAFFQISSIITIVIVLLVMAPERATAKNVFTSTYDGTGFSFGYVYCIGILSTLFIFSGYEAGAHLAEETRGATRAVNIYKIVHFLFIYIMNTNAQGIIQGSINTELSYIDYLQSKALDRYL</sequence>
<evidence type="ECO:0000256" key="5">
    <source>
        <dbReference type="ARBA" id="ARBA00023136"/>
    </source>
</evidence>
<keyword evidence="4 6" id="KW-1133">Transmembrane helix</keyword>
<feature type="transmembrane region" description="Helical" evidence="6">
    <location>
        <begin position="295"/>
        <end position="317"/>
    </location>
</feature>
<name>A0A813U1H8_9BILA</name>
<evidence type="ECO:0008006" key="9">
    <source>
        <dbReference type="Google" id="ProtNLM"/>
    </source>
</evidence>
<feature type="transmembrane region" description="Helical" evidence="6">
    <location>
        <begin position="702"/>
        <end position="721"/>
    </location>
</feature>